<keyword evidence="1" id="KW-0732">Signal</keyword>
<dbReference type="RefSeq" id="WP_232401445.1">
    <property type="nucleotide sequence ID" value="NZ_CP102173.1"/>
</dbReference>
<dbReference type="Gene3D" id="2.60.40.10">
    <property type="entry name" value="Immunoglobulins"/>
    <property type="match status" value="1"/>
</dbReference>
<evidence type="ECO:0000256" key="1">
    <source>
        <dbReference type="SAM" id="SignalP"/>
    </source>
</evidence>
<name>A0ABY5M670_9ACTN</name>
<gene>
    <name evidence="3" type="ORF">NQV15_13940</name>
</gene>
<keyword evidence="4" id="KW-1185">Reference proteome</keyword>
<organism evidence="3 4">
    <name type="scientific">Aeromicrobium wangtongii</name>
    <dbReference type="NCBI Taxonomy" id="2969247"/>
    <lineage>
        <taxon>Bacteria</taxon>
        <taxon>Bacillati</taxon>
        <taxon>Actinomycetota</taxon>
        <taxon>Actinomycetes</taxon>
        <taxon>Propionibacteriales</taxon>
        <taxon>Nocardioidaceae</taxon>
        <taxon>Aeromicrobium</taxon>
    </lineage>
</organism>
<dbReference type="Proteomes" id="UP001316184">
    <property type="component" value="Chromosome"/>
</dbReference>
<dbReference type="InterPro" id="IPR032109">
    <property type="entry name" value="Big_3_5"/>
</dbReference>
<proteinExistence type="predicted"/>
<feature type="signal peptide" evidence="1">
    <location>
        <begin position="1"/>
        <end position="24"/>
    </location>
</feature>
<reference evidence="3 4" key="1">
    <citation type="submission" date="2022-08" db="EMBL/GenBank/DDBJ databases">
        <title>novel species in genus Aeromicrobium.</title>
        <authorList>
            <person name="Ye L."/>
        </authorList>
    </citation>
    <scope>NUCLEOTIDE SEQUENCE [LARGE SCALE GENOMIC DNA]</scope>
    <source>
        <strain evidence="4">zg-Y1379</strain>
    </source>
</reference>
<dbReference type="EMBL" id="CP102173">
    <property type="protein sequence ID" value="UUP12947.1"/>
    <property type="molecule type" value="Genomic_DNA"/>
</dbReference>
<dbReference type="Pfam" id="PF16640">
    <property type="entry name" value="Big_3_5"/>
    <property type="match status" value="1"/>
</dbReference>
<feature type="chain" id="PRO_5046879786" evidence="1">
    <location>
        <begin position="25"/>
        <end position="692"/>
    </location>
</feature>
<protein>
    <submittedName>
        <fullName evidence="3">Ig-like domain-containing protein</fullName>
    </submittedName>
</protein>
<accession>A0ABY5M670</accession>
<evidence type="ECO:0000313" key="4">
    <source>
        <dbReference type="Proteomes" id="UP001316184"/>
    </source>
</evidence>
<feature type="domain" description="Bacterial Ig-like" evidence="2">
    <location>
        <begin position="370"/>
        <end position="444"/>
    </location>
</feature>
<dbReference type="InterPro" id="IPR013783">
    <property type="entry name" value="Ig-like_fold"/>
</dbReference>
<sequence>MMLSRRVLASFVAALLVAAVPVVTAPAATAVADPAPTYYPSGPQKNVPVSTVTGGGWKQCYSSTFDTPFGEAAEKILDPCDGPYILLAGRATGSDTLLLAAAAPRAEAIAPQVGGGAQTHLVNGSEWYYKTAWSWGFAPAGAPVQLGTCDMLTGDERLCLHTLAGLGGYRIGDITALNYSSDYEVVAYEPVVKTDQTVTITSTRPDPAAIGSSYTVTATGGGSGEPVTFSLAPGSADVCSIKGAIVTFDHAGACTVLADQAGTALFNAAPTAQETITVAKTAQTVAFDSTPSAAVVGATYTPTVATSAGGQPVALGVEGAACSLAAGVVSFDHAGLCTVVADRAGSRDHAAATQARQEIVVGQAATTTTLTVEPDRLVAKIAVTAPGAGLPAGTVDFMVGGTSVGTASVAAGEAVLSYAVPAGQSRLVAASYSGAADFAGSSTSLTRNDPAITASLSSAAPRAASGWYRTPVTVTFTCTPNGAPLVSACPSPVTVGAEGVAPALARTVSSTDGGVASVSVDGIAIDRSTPRVKVSKVKAGRSYAGQAPAARCSASDSLSGVQSCKVSRRTTGDRTTVTAIAKDRAGNTARTSVSYTTRRVYIDGARFSNGVYTVTAGRSYRLVVAGRSARPVYYDAEVSPRKPFKRDHAFKKAGKNRWALSVTMQNGMQRQRQWNLGVKIGSTMKVLKVRVK</sequence>
<evidence type="ECO:0000313" key="3">
    <source>
        <dbReference type="EMBL" id="UUP12947.1"/>
    </source>
</evidence>
<evidence type="ECO:0000259" key="2">
    <source>
        <dbReference type="Pfam" id="PF16640"/>
    </source>
</evidence>